<name>A0A5B7DRA2_PORTR</name>
<proteinExistence type="predicted"/>
<gene>
    <name evidence="1" type="ORF">E2C01_017070</name>
</gene>
<evidence type="ECO:0000313" key="1">
    <source>
        <dbReference type="EMBL" id="MPC24000.1"/>
    </source>
</evidence>
<dbReference type="AlphaFoldDB" id="A0A5B7DRA2"/>
<dbReference type="Proteomes" id="UP000324222">
    <property type="component" value="Unassembled WGS sequence"/>
</dbReference>
<accession>A0A5B7DRA2</accession>
<organism evidence="1 2">
    <name type="scientific">Portunus trituberculatus</name>
    <name type="common">Swimming crab</name>
    <name type="synonym">Neptunus trituberculatus</name>
    <dbReference type="NCBI Taxonomy" id="210409"/>
    <lineage>
        <taxon>Eukaryota</taxon>
        <taxon>Metazoa</taxon>
        <taxon>Ecdysozoa</taxon>
        <taxon>Arthropoda</taxon>
        <taxon>Crustacea</taxon>
        <taxon>Multicrustacea</taxon>
        <taxon>Malacostraca</taxon>
        <taxon>Eumalacostraca</taxon>
        <taxon>Eucarida</taxon>
        <taxon>Decapoda</taxon>
        <taxon>Pleocyemata</taxon>
        <taxon>Brachyura</taxon>
        <taxon>Eubrachyura</taxon>
        <taxon>Portunoidea</taxon>
        <taxon>Portunidae</taxon>
        <taxon>Portuninae</taxon>
        <taxon>Portunus</taxon>
    </lineage>
</organism>
<evidence type="ECO:0000313" key="2">
    <source>
        <dbReference type="Proteomes" id="UP000324222"/>
    </source>
</evidence>
<comment type="caution">
    <text evidence="1">The sequence shown here is derived from an EMBL/GenBank/DDBJ whole genome shotgun (WGS) entry which is preliminary data.</text>
</comment>
<sequence>MISTLSITKTLLQINSIISTLKNSGHKTYIFKRLLFQLHRFLREV</sequence>
<dbReference type="EMBL" id="VSRR010001277">
    <property type="protein sequence ID" value="MPC24000.1"/>
    <property type="molecule type" value="Genomic_DNA"/>
</dbReference>
<keyword evidence="2" id="KW-1185">Reference proteome</keyword>
<protein>
    <submittedName>
        <fullName evidence="1">Uncharacterized protein</fullName>
    </submittedName>
</protein>
<reference evidence="1 2" key="1">
    <citation type="submission" date="2019-05" db="EMBL/GenBank/DDBJ databases">
        <title>Another draft genome of Portunus trituberculatus and its Hox gene families provides insights of decapod evolution.</title>
        <authorList>
            <person name="Jeong J.-H."/>
            <person name="Song I."/>
            <person name="Kim S."/>
            <person name="Choi T."/>
            <person name="Kim D."/>
            <person name="Ryu S."/>
            <person name="Kim W."/>
        </authorList>
    </citation>
    <scope>NUCLEOTIDE SEQUENCE [LARGE SCALE GENOMIC DNA]</scope>
    <source>
        <tissue evidence="1">Muscle</tissue>
    </source>
</reference>